<feature type="transmembrane region" description="Helical" evidence="1">
    <location>
        <begin position="84"/>
        <end position="103"/>
    </location>
</feature>
<feature type="transmembrane region" description="Helical" evidence="1">
    <location>
        <begin position="109"/>
        <end position="128"/>
    </location>
</feature>
<dbReference type="EMBL" id="KQ965786">
    <property type="protein sequence ID" value="KXS12623.1"/>
    <property type="molecule type" value="Genomic_DNA"/>
</dbReference>
<feature type="transmembrane region" description="Helical" evidence="1">
    <location>
        <begin position="186"/>
        <end position="207"/>
    </location>
</feature>
<keyword evidence="1" id="KW-0812">Transmembrane</keyword>
<keyword evidence="3" id="KW-1185">Reference proteome</keyword>
<dbReference type="AlphaFoldDB" id="A0A139A8B1"/>
<sequence>MHFIQIRGAHPGGLCHVFAVLAMAAVYLPPTVAAPTDEKEDPCKPIPDIFGDGTRWSTYIQSVMLIVVYHLMGKDGTDWEGIAFSFLTSGAAIAATTMNGYYYNPNTNVVQLLAASVMILLIAFFNLIHFMGVPVRSWGYVFWHPIMSLGLCAMGIVMAMRASSEWSSSPCIDLKGTAYGLLKINLGYIVAGVAIFLLCVYVFFFIARFAGFGGASFDKYWSHLHVKQYPFLNRFLRALMNPISTACVQMFMAVGYCVVTELWARTLGWSSTVWDFGQILVVASTVMSVIQAGIGIGGEFADAQKEGKKLKVFPDIRNYKDFIADDY</sequence>
<reference evidence="2 3" key="1">
    <citation type="journal article" date="2015" name="Genome Biol. Evol.">
        <title>Phylogenomic analyses indicate that early fungi evolved digesting cell walls of algal ancestors of land plants.</title>
        <authorList>
            <person name="Chang Y."/>
            <person name="Wang S."/>
            <person name="Sekimoto S."/>
            <person name="Aerts A.L."/>
            <person name="Choi C."/>
            <person name="Clum A."/>
            <person name="LaButti K.M."/>
            <person name="Lindquist E.A."/>
            <person name="Yee Ngan C."/>
            <person name="Ohm R.A."/>
            <person name="Salamov A.A."/>
            <person name="Grigoriev I.V."/>
            <person name="Spatafora J.W."/>
            <person name="Berbee M.L."/>
        </authorList>
    </citation>
    <scope>NUCLEOTIDE SEQUENCE [LARGE SCALE GENOMIC DNA]</scope>
    <source>
        <strain evidence="2 3">JEL478</strain>
    </source>
</reference>
<proteinExistence type="predicted"/>
<evidence type="ECO:0000313" key="3">
    <source>
        <dbReference type="Proteomes" id="UP000070544"/>
    </source>
</evidence>
<feature type="transmembrane region" description="Helical" evidence="1">
    <location>
        <begin position="12"/>
        <end position="33"/>
    </location>
</feature>
<keyword evidence="1" id="KW-1133">Transmembrane helix</keyword>
<evidence type="ECO:0000256" key="1">
    <source>
        <dbReference type="SAM" id="Phobius"/>
    </source>
</evidence>
<evidence type="ECO:0000313" key="2">
    <source>
        <dbReference type="EMBL" id="KXS12623.1"/>
    </source>
</evidence>
<feature type="transmembrane region" description="Helical" evidence="1">
    <location>
        <begin position="140"/>
        <end position="160"/>
    </location>
</feature>
<name>A0A139A8B1_GONPJ</name>
<gene>
    <name evidence="2" type="ORF">M427DRAFT_59361</name>
</gene>
<dbReference type="Proteomes" id="UP000070544">
    <property type="component" value="Unassembled WGS sequence"/>
</dbReference>
<organism evidence="2 3">
    <name type="scientific">Gonapodya prolifera (strain JEL478)</name>
    <name type="common">Monoblepharis prolifera</name>
    <dbReference type="NCBI Taxonomy" id="1344416"/>
    <lineage>
        <taxon>Eukaryota</taxon>
        <taxon>Fungi</taxon>
        <taxon>Fungi incertae sedis</taxon>
        <taxon>Chytridiomycota</taxon>
        <taxon>Chytridiomycota incertae sedis</taxon>
        <taxon>Monoblepharidomycetes</taxon>
        <taxon>Monoblepharidales</taxon>
        <taxon>Gonapodyaceae</taxon>
        <taxon>Gonapodya</taxon>
    </lineage>
</organism>
<feature type="transmembrane region" description="Helical" evidence="1">
    <location>
        <begin position="53"/>
        <end position="72"/>
    </location>
</feature>
<feature type="transmembrane region" description="Helical" evidence="1">
    <location>
        <begin position="276"/>
        <end position="301"/>
    </location>
</feature>
<keyword evidence="1" id="KW-0472">Membrane</keyword>
<feature type="transmembrane region" description="Helical" evidence="1">
    <location>
        <begin position="243"/>
        <end position="264"/>
    </location>
</feature>
<protein>
    <submittedName>
        <fullName evidence="2">Uncharacterized protein</fullName>
    </submittedName>
</protein>
<accession>A0A139A8B1</accession>